<evidence type="ECO:0000313" key="5">
    <source>
        <dbReference type="Proteomes" id="UP001346877"/>
    </source>
</evidence>
<dbReference type="Proteomes" id="UP001346877">
    <property type="component" value="Chromosome"/>
</dbReference>
<dbReference type="InterPro" id="IPR000792">
    <property type="entry name" value="Tscrpt_reg_LuxR_C"/>
</dbReference>
<sequence length="920" mass="98641">MYVGDIRLFGRAAELEQLSTFLGQARREGAARLLTGEPGVGKSSLMAAAAERALAEGMQVLRASGSEFEADVSYSALNQLLLSAQGGISRLPAGPREALEVALGFGVGMPPDALLVCNATLLLVQDLAAEAPVVLLVDDVHWIDRASAVVLGFVARRLAGSRAGLLVSTRTGAASYLDRRGLAEVVVAPLDEAAAEQLVEASFSQLPSRVRRRLLDLAQGNPLALMELPSTLSGAVQRVAAQPEVVPLNERLQALFATRIAELPEPTRRLLLLAAYEGTGDVRVLHAACADRGGLADLAPAERTQLVYVDDATARIAFRHPLIRSAIVAMSTHEERRTAHVTLAEVLVHDEERRAWHLAAAAVAPDEAVAQLLETSARRVMLRGDAIAAIATLVRAAELSVTSADRGRRLAEAAYIGAEADGSTADARTLLADARRAAPDPTGSLHAANAAAFLMLDGEGDVNTAHRLLVGAIETGDHGYRADDSALIEAMHALLLVSWYGSAPQYWEPFFRALRRLRPEPPQILAMASKAFPDPVRTGVSALAEAETILGALAEETDPTRVMRIGTASVYLDRLGELREGSWRLVHQGRDGAAARRHIGALMHLCLDDFLIGRWDEAQELAWEGQQTCDTGGFPFFSWYFWYNRAIVAAGRGQADEAYKLADEITNWAHPRGVSAAVLFAHHPRTLAAAAAGDFDAAYAHAAAMSPPGTLAPFVPHCTWVAFDLVEAAVRTGRTVEARAHVEAMRAARLSRLSSRMALIQAGAEALVSDDPESAEKLEQLLGDTAVDRWLFDASRVRLAYGEKLRRAGHVTRARVHLLAAREGFAAMTAGPWLDRVVGELRAAKYPLADGRAPGAVALTPQETQIAQLAASGLTNKEIAHRLFLSHRTVGAHLYRIFPKLGVTTRAGLRDALSSPPEPQ</sequence>
<evidence type="ECO:0000313" key="4">
    <source>
        <dbReference type="EMBL" id="WUI83694.1"/>
    </source>
</evidence>
<dbReference type="Pfam" id="PF00196">
    <property type="entry name" value="GerE"/>
    <property type="match status" value="1"/>
</dbReference>
<evidence type="ECO:0000259" key="3">
    <source>
        <dbReference type="PROSITE" id="PS50043"/>
    </source>
</evidence>
<reference evidence="4 5" key="1">
    <citation type="submission" date="2022-10" db="EMBL/GenBank/DDBJ databases">
        <title>The complete genomes of actinobacterial strains from the NBC collection.</title>
        <authorList>
            <person name="Joergensen T.S."/>
            <person name="Alvarez Arevalo M."/>
            <person name="Sterndorff E.B."/>
            <person name="Faurdal D."/>
            <person name="Vuksanovic O."/>
            <person name="Mourched A.-S."/>
            <person name="Charusanti P."/>
            <person name="Shaw S."/>
            <person name="Blin K."/>
            <person name="Weber T."/>
        </authorList>
    </citation>
    <scope>NUCLEOTIDE SEQUENCE [LARGE SCALE GENOMIC DNA]</scope>
    <source>
        <strain evidence="4 5">NBC_00396</strain>
    </source>
</reference>
<keyword evidence="2" id="KW-0067">ATP-binding</keyword>
<dbReference type="PANTHER" id="PTHR16305:SF35">
    <property type="entry name" value="TRANSCRIPTIONAL ACTIVATOR DOMAIN"/>
    <property type="match status" value="1"/>
</dbReference>
<dbReference type="InterPro" id="IPR041664">
    <property type="entry name" value="AAA_16"/>
</dbReference>
<protein>
    <submittedName>
        <fullName evidence="4">AAA family ATPase</fullName>
    </submittedName>
</protein>
<dbReference type="SUPFAM" id="SSF48452">
    <property type="entry name" value="TPR-like"/>
    <property type="match status" value="1"/>
</dbReference>
<dbReference type="SUPFAM" id="SSF52540">
    <property type="entry name" value="P-loop containing nucleoside triphosphate hydrolases"/>
    <property type="match status" value="1"/>
</dbReference>
<dbReference type="CDD" id="cd06170">
    <property type="entry name" value="LuxR_C_like"/>
    <property type="match status" value="1"/>
</dbReference>
<proteinExistence type="predicted"/>
<dbReference type="RefSeq" id="WP_328372996.1">
    <property type="nucleotide sequence ID" value="NZ_CP107936.1"/>
</dbReference>
<dbReference type="EMBL" id="CP107941">
    <property type="protein sequence ID" value="WUI83694.1"/>
    <property type="molecule type" value="Genomic_DNA"/>
</dbReference>
<dbReference type="InterPro" id="IPR027417">
    <property type="entry name" value="P-loop_NTPase"/>
</dbReference>
<dbReference type="PROSITE" id="PS50043">
    <property type="entry name" value="HTH_LUXR_2"/>
    <property type="match status" value="1"/>
</dbReference>
<dbReference type="PANTHER" id="PTHR16305">
    <property type="entry name" value="TESTICULAR SOLUBLE ADENYLYL CYCLASE"/>
    <property type="match status" value="1"/>
</dbReference>
<dbReference type="Gene3D" id="1.10.10.10">
    <property type="entry name" value="Winged helix-like DNA-binding domain superfamily/Winged helix DNA-binding domain"/>
    <property type="match status" value="1"/>
</dbReference>
<evidence type="ECO:0000256" key="1">
    <source>
        <dbReference type="ARBA" id="ARBA00022741"/>
    </source>
</evidence>
<gene>
    <name evidence="4" type="ORF">OG375_04945</name>
</gene>
<evidence type="ECO:0000256" key="2">
    <source>
        <dbReference type="ARBA" id="ARBA00022840"/>
    </source>
</evidence>
<dbReference type="InterPro" id="IPR036388">
    <property type="entry name" value="WH-like_DNA-bd_sf"/>
</dbReference>
<accession>A0ABZ1PHU4</accession>
<keyword evidence="5" id="KW-1185">Reference proteome</keyword>
<organism evidence="4 5">
    <name type="scientific">Micromonospora zamorensis</name>
    <dbReference type="NCBI Taxonomy" id="709883"/>
    <lineage>
        <taxon>Bacteria</taxon>
        <taxon>Bacillati</taxon>
        <taxon>Actinomycetota</taxon>
        <taxon>Actinomycetes</taxon>
        <taxon>Micromonosporales</taxon>
        <taxon>Micromonosporaceae</taxon>
        <taxon>Micromonospora</taxon>
    </lineage>
</organism>
<dbReference type="Pfam" id="PF13191">
    <property type="entry name" value="AAA_16"/>
    <property type="match status" value="1"/>
</dbReference>
<dbReference type="InterPro" id="IPR016032">
    <property type="entry name" value="Sig_transdc_resp-reg_C-effctor"/>
</dbReference>
<keyword evidence="1" id="KW-0547">Nucleotide-binding</keyword>
<name>A0ABZ1PHU4_9ACTN</name>
<dbReference type="PROSITE" id="PS00622">
    <property type="entry name" value="HTH_LUXR_1"/>
    <property type="match status" value="1"/>
</dbReference>
<dbReference type="SMART" id="SM00421">
    <property type="entry name" value="HTH_LUXR"/>
    <property type="match status" value="1"/>
</dbReference>
<dbReference type="InterPro" id="IPR011990">
    <property type="entry name" value="TPR-like_helical_dom_sf"/>
</dbReference>
<dbReference type="PRINTS" id="PR00038">
    <property type="entry name" value="HTHLUXR"/>
</dbReference>
<feature type="domain" description="HTH luxR-type" evidence="3">
    <location>
        <begin position="852"/>
        <end position="917"/>
    </location>
</feature>
<dbReference type="Gene3D" id="3.40.50.300">
    <property type="entry name" value="P-loop containing nucleotide triphosphate hydrolases"/>
    <property type="match status" value="1"/>
</dbReference>
<dbReference type="SUPFAM" id="SSF46894">
    <property type="entry name" value="C-terminal effector domain of the bipartite response regulators"/>
    <property type="match status" value="1"/>
</dbReference>